<gene>
    <name evidence="1" type="ORF">SPARVUS_LOCUS11878925</name>
</gene>
<proteinExistence type="predicted"/>
<keyword evidence="2" id="KW-1185">Reference proteome</keyword>
<sequence>MPSAISTVSLLFISTDHCIDVTGDVSDNKSVSPSVRMPAAVPHSYYKSLITAITSKNK</sequence>
<comment type="caution">
    <text evidence="1">The sequence shown here is derived from an EMBL/GenBank/DDBJ whole genome shotgun (WGS) entry which is preliminary data.</text>
</comment>
<protein>
    <submittedName>
        <fullName evidence="1">Uncharacterized protein</fullName>
    </submittedName>
</protein>
<accession>A0ABN9FEC9</accession>
<reference evidence="1" key="1">
    <citation type="submission" date="2023-05" db="EMBL/GenBank/DDBJ databases">
        <authorList>
            <person name="Stuckert A."/>
        </authorList>
    </citation>
    <scope>NUCLEOTIDE SEQUENCE</scope>
</reference>
<dbReference type="Proteomes" id="UP001162483">
    <property type="component" value="Unassembled WGS sequence"/>
</dbReference>
<feature type="non-terminal residue" evidence="1">
    <location>
        <position position="58"/>
    </location>
</feature>
<name>A0ABN9FEC9_9NEOB</name>
<evidence type="ECO:0000313" key="2">
    <source>
        <dbReference type="Proteomes" id="UP001162483"/>
    </source>
</evidence>
<organism evidence="1 2">
    <name type="scientific">Staurois parvus</name>
    <dbReference type="NCBI Taxonomy" id="386267"/>
    <lineage>
        <taxon>Eukaryota</taxon>
        <taxon>Metazoa</taxon>
        <taxon>Chordata</taxon>
        <taxon>Craniata</taxon>
        <taxon>Vertebrata</taxon>
        <taxon>Euteleostomi</taxon>
        <taxon>Amphibia</taxon>
        <taxon>Batrachia</taxon>
        <taxon>Anura</taxon>
        <taxon>Neobatrachia</taxon>
        <taxon>Ranoidea</taxon>
        <taxon>Ranidae</taxon>
        <taxon>Staurois</taxon>
    </lineage>
</organism>
<dbReference type="EMBL" id="CATNWA010016785">
    <property type="protein sequence ID" value="CAI9595374.1"/>
    <property type="molecule type" value="Genomic_DNA"/>
</dbReference>
<evidence type="ECO:0000313" key="1">
    <source>
        <dbReference type="EMBL" id="CAI9595374.1"/>
    </source>
</evidence>